<keyword evidence="2" id="KW-1185">Reference proteome</keyword>
<reference evidence="1" key="1">
    <citation type="submission" date="2023-03" db="EMBL/GenBank/DDBJ databases">
        <title>Massive genome expansion in bonnet fungi (Mycena s.s.) driven by repeated elements and novel gene families across ecological guilds.</title>
        <authorList>
            <consortium name="Lawrence Berkeley National Laboratory"/>
            <person name="Harder C.B."/>
            <person name="Miyauchi S."/>
            <person name="Viragh M."/>
            <person name="Kuo A."/>
            <person name="Thoen E."/>
            <person name="Andreopoulos B."/>
            <person name="Lu D."/>
            <person name="Skrede I."/>
            <person name="Drula E."/>
            <person name="Henrissat B."/>
            <person name="Morin E."/>
            <person name="Kohler A."/>
            <person name="Barry K."/>
            <person name="LaButti K."/>
            <person name="Morin E."/>
            <person name="Salamov A."/>
            <person name="Lipzen A."/>
            <person name="Mereny Z."/>
            <person name="Hegedus B."/>
            <person name="Baldrian P."/>
            <person name="Stursova M."/>
            <person name="Weitz H."/>
            <person name="Taylor A."/>
            <person name="Grigoriev I.V."/>
            <person name="Nagy L.G."/>
            <person name="Martin F."/>
            <person name="Kauserud H."/>
        </authorList>
    </citation>
    <scope>NUCLEOTIDE SEQUENCE</scope>
    <source>
        <strain evidence="1">9284</strain>
    </source>
</reference>
<sequence>MLHDLERIIVPDLDLEAFDHLSRLPRLQYLWLMSPEPPRYPPSPKDLPCFPSLRIFECESMEAAPNLLERTGKSLVQFELSSRSWRVTPTKQMFRELYAALASSCTHTLLKNITIDKPWRKPIEPTQLELYVLSGEDLKSLLCFQNLVHVSLAHSVAVDLDDAVTLDMARAWLRIEVLAFPSGESLHRITPRMTVEGVSAFAEHCPLLRRLSILFDATSVPKPKLTLWRKKHRRASQRKLTHLDVAYSAIGGNKKEWSRVADFLRSIFPALYRIEASKPDSSADHQVSAVYKAWMKVSAKFS</sequence>
<evidence type="ECO:0000313" key="1">
    <source>
        <dbReference type="EMBL" id="KAJ7624431.1"/>
    </source>
</evidence>
<gene>
    <name evidence="1" type="ORF">FB45DRAFT_1030577</name>
</gene>
<dbReference type="Proteomes" id="UP001221142">
    <property type="component" value="Unassembled WGS sequence"/>
</dbReference>
<proteinExistence type="predicted"/>
<protein>
    <submittedName>
        <fullName evidence="1">Uncharacterized protein</fullName>
    </submittedName>
</protein>
<organism evidence="1 2">
    <name type="scientific">Roridomyces roridus</name>
    <dbReference type="NCBI Taxonomy" id="1738132"/>
    <lineage>
        <taxon>Eukaryota</taxon>
        <taxon>Fungi</taxon>
        <taxon>Dikarya</taxon>
        <taxon>Basidiomycota</taxon>
        <taxon>Agaricomycotina</taxon>
        <taxon>Agaricomycetes</taxon>
        <taxon>Agaricomycetidae</taxon>
        <taxon>Agaricales</taxon>
        <taxon>Marasmiineae</taxon>
        <taxon>Mycenaceae</taxon>
        <taxon>Roridomyces</taxon>
    </lineage>
</organism>
<dbReference type="EMBL" id="JARKIF010000013">
    <property type="protein sequence ID" value="KAJ7624431.1"/>
    <property type="molecule type" value="Genomic_DNA"/>
</dbReference>
<dbReference type="InterPro" id="IPR032675">
    <property type="entry name" value="LRR_dom_sf"/>
</dbReference>
<name>A0AAD7BLD2_9AGAR</name>
<evidence type="ECO:0000313" key="2">
    <source>
        <dbReference type="Proteomes" id="UP001221142"/>
    </source>
</evidence>
<comment type="caution">
    <text evidence="1">The sequence shown here is derived from an EMBL/GenBank/DDBJ whole genome shotgun (WGS) entry which is preliminary data.</text>
</comment>
<dbReference type="Gene3D" id="3.80.10.10">
    <property type="entry name" value="Ribonuclease Inhibitor"/>
    <property type="match status" value="1"/>
</dbReference>
<dbReference type="AlphaFoldDB" id="A0AAD7BLD2"/>
<accession>A0AAD7BLD2</accession>